<evidence type="ECO:0000256" key="5">
    <source>
        <dbReference type="ARBA" id="ARBA00023136"/>
    </source>
</evidence>
<organism evidence="8 9">
    <name type="scientific">Venturia inaequalis</name>
    <name type="common">Apple scab fungus</name>
    <dbReference type="NCBI Taxonomy" id="5025"/>
    <lineage>
        <taxon>Eukaryota</taxon>
        <taxon>Fungi</taxon>
        <taxon>Dikarya</taxon>
        <taxon>Ascomycota</taxon>
        <taxon>Pezizomycotina</taxon>
        <taxon>Dothideomycetes</taxon>
        <taxon>Pleosporomycetidae</taxon>
        <taxon>Venturiales</taxon>
        <taxon>Venturiaceae</taxon>
        <taxon>Venturia</taxon>
    </lineage>
</organism>
<comment type="caution">
    <text evidence="8">The sequence shown here is derived from an EMBL/GenBank/DDBJ whole genome shotgun (WGS) entry which is preliminary data.</text>
</comment>
<dbReference type="PANTHER" id="PTHR23501:SF195">
    <property type="entry name" value="PEP5"/>
    <property type="match status" value="1"/>
</dbReference>
<dbReference type="InterPro" id="IPR036259">
    <property type="entry name" value="MFS_trans_sf"/>
</dbReference>
<proteinExistence type="predicted"/>
<dbReference type="InterPro" id="IPR005829">
    <property type="entry name" value="Sugar_transporter_CS"/>
</dbReference>
<keyword evidence="2" id="KW-0813">Transport</keyword>
<reference evidence="8 9" key="1">
    <citation type="submission" date="2018-12" db="EMBL/GenBank/DDBJ databases">
        <title>Venturia inaequalis Genome Resource.</title>
        <authorList>
            <person name="Lichtner F.J."/>
        </authorList>
    </citation>
    <scope>NUCLEOTIDE SEQUENCE [LARGE SCALE GENOMIC DNA]</scope>
    <source>
        <strain evidence="8 9">120213</strain>
    </source>
</reference>
<dbReference type="Gene3D" id="1.20.1250.20">
    <property type="entry name" value="MFS general substrate transporter like domains"/>
    <property type="match status" value="1"/>
</dbReference>
<feature type="domain" description="Major facilitator superfamily (MFS) profile" evidence="7">
    <location>
        <begin position="49"/>
        <end position="563"/>
    </location>
</feature>
<feature type="transmembrane region" description="Helical" evidence="6">
    <location>
        <begin position="350"/>
        <end position="373"/>
    </location>
</feature>
<feature type="transmembrane region" description="Helical" evidence="6">
    <location>
        <begin position="204"/>
        <end position="224"/>
    </location>
</feature>
<sequence length="590" mass="64177">MSNEGERKSGAEVTERREKQMLESVDDAFNEVKATPQRTDTTMNRAKWLACIALCLTYTTSFQQNSCTAAILKRIDEKLGPTTYYNWMLTAYTISVSVSLPISGGLSDIFGRRRFVLCGCFISLVGTAIALGSQNVAMMIAAMALKGIGSGSQQLALVAIAEIVPNKHRGTAQAALDIVTLPWAVFGSLTGNAMVKYHALGFRINFIIGAILNVLSIASIWMYYHPPAGTRIIGKTQWERVQKLDWIGIILMATGIILFLMGITFGGDEFPWGSAGTIVPIVIGVLSLFALGIWEWKFAKEPFFAHELFIGQGRTFSLFLVITFVGGMSLYAAAAFWTQQVQGIWTRDPINIGLSSMPGGFGNAVGGFLGGFLMGKSRFLTSRLMLMYGVVVKFIADGVFTTFTPSDFKLAMGMGFVAMFGVGFMLIGLIVCTQLCCKDEHIGLATLVLGSVRAMGGSVAVTIFTSTIQNTIKKDSGPRVAKVVMRPPYRVAQKQLPALIKLVVGGKDELAAKLPGVSPEAVKATRQALRYTWALAFQRIYYIAIAFSAIAFIAAMFVRDVTHNMTDHVAVTLQNDHTEQEKKSDVEGRS</sequence>
<dbReference type="AlphaFoldDB" id="A0A8H3Z712"/>
<gene>
    <name evidence="8" type="ORF">EG328_010596</name>
</gene>
<feature type="transmembrane region" description="Helical" evidence="6">
    <location>
        <begin position="272"/>
        <end position="294"/>
    </location>
</feature>
<accession>A0A8H3Z712</accession>
<evidence type="ECO:0000256" key="1">
    <source>
        <dbReference type="ARBA" id="ARBA00004141"/>
    </source>
</evidence>
<feature type="transmembrane region" description="Helical" evidence="6">
    <location>
        <begin position="115"/>
        <end position="145"/>
    </location>
</feature>
<evidence type="ECO:0000256" key="3">
    <source>
        <dbReference type="ARBA" id="ARBA00022692"/>
    </source>
</evidence>
<dbReference type="GO" id="GO:0022857">
    <property type="term" value="F:transmembrane transporter activity"/>
    <property type="evidence" value="ECO:0007669"/>
    <property type="project" value="InterPro"/>
</dbReference>
<evidence type="ECO:0000313" key="9">
    <source>
        <dbReference type="Proteomes" id="UP000447873"/>
    </source>
</evidence>
<dbReference type="EMBL" id="WNWS01000070">
    <property type="protein sequence ID" value="KAE9982857.1"/>
    <property type="molecule type" value="Genomic_DNA"/>
</dbReference>
<dbReference type="InterPro" id="IPR010573">
    <property type="entry name" value="MFS_Str1/Tri12-like"/>
</dbReference>
<keyword evidence="4 6" id="KW-1133">Transmembrane helix</keyword>
<dbReference type="InterPro" id="IPR020846">
    <property type="entry name" value="MFS_dom"/>
</dbReference>
<name>A0A8H3Z712_VENIN</name>
<dbReference type="GO" id="GO:0005886">
    <property type="term" value="C:plasma membrane"/>
    <property type="evidence" value="ECO:0007669"/>
    <property type="project" value="TreeGrafter"/>
</dbReference>
<feature type="transmembrane region" description="Helical" evidence="6">
    <location>
        <begin position="385"/>
        <end position="404"/>
    </location>
</feature>
<keyword evidence="3 6" id="KW-0812">Transmembrane</keyword>
<evidence type="ECO:0000313" key="8">
    <source>
        <dbReference type="EMBL" id="KAE9982857.1"/>
    </source>
</evidence>
<dbReference type="SUPFAM" id="SSF103473">
    <property type="entry name" value="MFS general substrate transporter"/>
    <property type="match status" value="1"/>
</dbReference>
<dbReference type="PROSITE" id="PS50850">
    <property type="entry name" value="MFS"/>
    <property type="match status" value="1"/>
</dbReference>
<dbReference type="PROSITE" id="PS00216">
    <property type="entry name" value="SUGAR_TRANSPORT_1"/>
    <property type="match status" value="1"/>
</dbReference>
<comment type="subcellular location">
    <subcellularLocation>
        <location evidence="1">Membrane</location>
        <topology evidence="1">Multi-pass membrane protein</topology>
    </subcellularLocation>
</comment>
<evidence type="ECO:0000256" key="2">
    <source>
        <dbReference type="ARBA" id="ARBA00022448"/>
    </source>
</evidence>
<keyword evidence="5 6" id="KW-0472">Membrane</keyword>
<feature type="transmembrane region" description="Helical" evidence="6">
    <location>
        <begin position="540"/>
        <end position="558"/>
    </location>
</feature>
<feature type="transmembrane region" description="Helical" evidence="6">
    <location>
        <begin position="410"/>
        <end position="432"/>
    </location>
</feature>
<evidence type="ECO:0000256" key="6">
    <source>
        <dbReference type="SAM" id="Phobius"/>
    </source>
</evidence>
<dbReference type="Pfam" id="PF06609">
    <property type="entry name" value="TRI12"/>
    <property type="match status" value="1"/>
</dbReference>
<protein>
    <recommendedName>
        <fullName evidence="7">Major facilitator superfamily (MFS) profile domain-containing protein</fullName>
    </recommendedName>
</protein>
<evidence type="ECO:0000259" key="7">
    <source>
        <dbReference type="PROSITE" id="PS50850"/>
    </source>
</evidence>
<feature type="transmembrane region" description="Helical" evidence="6">
    <location>
        <begin position="315"/>
        <end position="338"/>
    </location>
</feature>
<dbReference type="PANTHER" id="PTHR23501">
    <property type="entry name" value="MAJOR FACILITATOR SUPERFAMILY"/>
    <property type="match status" value="1"/>
</dbReference>
<feature type="transmembrane region" description="Helical" evidence="6">
    <location>
        <begin position="244"/>
        <end position="266"/>
    </location>
</feature>
<evidence type="ECO:0000256" key="4">
    <source>
        <dbReference type="ARBA" id="ARBA00022989"/>
    </source>
</evidence>
<dbReference type="Proteomes" id="UP000447873">
    <property type="component" value="Unassembled WGS sequence"/>
</dbReference>